<accession>A0AA88E2Y8</accession>
<gene>
    <name evidence="1" type="ORF">TIFTF001_036054</name>
</gene>
<keyword evidence="2" id="KW-1185">Reference proteome</keyword>
<reference evidence="1" key="1">
    <citation type="submission" date="2023-07" db="EMBL/GenBank/DDBJ databases">
        <title>draft genome sequence of fig (Ficus carica).</title>
        <authorList>
            <person name="Takahashi T."/>
            <person name="Nishimura K."/>
        </authorList>
    </citation>
    <scope>NUCLEOTIDE SEQUENCE</scope>
</reference>
<evidence type="ECO:0000313" key="2">
    <source>
        <dbReference type="Proteomes" id="UP001187192"/>
    </source>
</evidence>
<sequence>MSSSIPVGMFVDCTTCLYYSRWSCGSDIPSNLGKEMLPNLGVMVLVMRLVSGISLTPRARSSNPGVDVVALCICDEKRCSICASSVLISSNIKLLIISSMFIVPCGMGPSVGGGKSGVERCVGVFCLLALDLAAVYLYCASLSFTTGVSSGANSGCIGVIGL</sequence>
<dbReference type="Proteomes" id="UP001187192">
    <property type="component" value="Unassembled WGS sequence"/>
</dbReference>
<dbReference type="AlphaFoldDB" id="A0AA88E2Y8"/>
<comment type="caution">
    <text evidence="1">The sequence shown here is derived from an EMBL/GenBank/DDBJ whole genome shotgun (WGS) entry which is preliminary data.</text>
</comment>
<organism evidence="1 2">
    <name type="scientific">Ficus carica</name>
    <name type="common">Common fig</name>
    <dbReference type="NCBI Taxonomy" id="3494"/>
    <lineage>
        <taxon>Eukaryota</taxon>
        <taxon>Viridiplantae</taxon>
        <taxon>Streptophyta</taxon>
        <taxon>Embryophyta</taxon>
        <taxon>Tracheophyta</taxon>
        <taxon>Spermatophyta</taxon>
        <taxon>Magnoliopsida</taxon>
        <taxon>eudicotyledons</taxon>
        <taxon>Gunneridae</taxon>
        <taxon>Pentapetalae</taxon>
        <taxon>rosids</taxon>
        <taxon>fabids</taxon>
        <taxon>Rosales</taxon>
        <taxon>Moraceae</taxon>
        <taxon>Ficeae</taxon>
        <taxon>Ficus</taxon>
    </lineage>
</organism>
<proteinExistence type="predicted"/>
<protein>
    <submittedName>
        <fullName evidence="1">Uncharacterized protein</fullName>
    </submittedName>
</protein>
<dbReference type="EMBL" id="BTGU01000389">
    <property type="protein sequence ID" value="GMN66984.1"/>
    <property type="molecule type" value="Genomic_DNA"/>
</dbReference>
<evidence type="ECO:0000313" key="1">
    <source>
        <dbReference type="EMBL" id="GMN66984.1"/>
    </source>
</evidence>
<name>A0AA88E2Y8_FICCA</name>